<dbReference type="Pfam" id="PF00550">
    <property type="entry name" value="PP-binding"/>
    <property type="match status" value="1"/>
</dbReference>
<dbReference type="Gene3D" id="1.10.1200.10">
    <property type="entry name" value="ACP-like"/>
    <property type="match status" value="1"/>
</dbReference>
<dbReference type="GO" id="GO:0017000">
    <property type="term" value="P:antibiotic biosynthetic process"/>
    <property type="evidence" value="ECO:0007669"/>
    <property type="project" value="UniProtKB-KW"/>
</dbReference>
<dbReference type="GO" id="GO:0004312">
    <property type="term" value="F:fatty acid synthase activity"/>
    <property type="evidence" value="ECO:0007669"/>
    <property type="project" value="TreeGrafter"/>
</dbReference>
<dbReference type="InterPro" id="IPR013968">
    <property type="entry name" value="PKS_KR"/>
</dbReference>
<reference evidence="10 11" key="1">
    <citation type="submission" date="2019-07" db="EMBL/GenBank/DDBJ databases">
        <title>New species of Amycolatopsis and Streptomyces.</title>
        <authorList>
            <person name="Duangmal K."/>
            <person name="Teo W.F.A."/>
            <person name="Lipun K."/>
        </authorList>
    </citation>
    <scope>NUCLEOTIDE SEQUENCE [LARGE SCALE GENOMIC DNA]</scope>
    <source>
        <strain evidence="10 11">NBRC 106415</strain>
    </source>
</reference>
<sequence>MAAVRERGGRVTRLRVSHAFHSPLMEPMLEEFTRIAEQVTYRRPVVAAASSVTGETVGESDWATPSYWVEQVRRPVLFHDALRTVTGSLAAGRLLEIGPDPVLSGLTDPESGPSFAVLRKGLPEVETFLAAVAELYVRGADVDWAALFAGSGARDVSLPTYAFQRQRYWLQPARAAADARGLGLAATDHPLLGAAVSVAGSGTLLLTSRLSVGTHPWLADHVVAGSVVVPGTVFVELGLQAGDRAGCGRLAELVIQAPLVLPPDSGVTVQITVEPAEADGGKGRALQVYARPDDAASDQPWTLHATGVVDDGGAGPAGAAGLGSWPPAGAGELALDGLYDVLDESGLSYGPGFRGLERVWESGDDLFVEAVLPEPVAGEVAAFGLHPALLDTVLHALAVRAGEGQGALLPFSWSGVSLYSVGAGVVRARLTPCGADAYSLYVSDAVGAPVAVVDSLALRPVSAADVVRAATGPDGLFRLEWGPAPVGRRQESACAEHWAVVGDVETAAWRESGVPVRHYADLAALVGAVDAGEVAPSVVGLSVAANSGDVLSPVADVLGAMRTWLSQERWANTPLVVLTSGAVALHPVSGAETPDLAGAGVWGLVRSAISEHPGRVVLADVDRTAASYRALAERLSPLDEPQLALRAGEVWVPRLVRMVSGAGEARVPSPWSGDGTVLITGGTGGLGAEVARHLVTVHGVRDLLLVSRRGIEAPDAGELAGQLEELGARVSVRACDVADREALAAVLEGVYLSGVVHAAGVLDDGLIADLTAERLAGVLAAKAVSALHLHELTADRKLSAFVLFSSFAGVVGNPGQAAYSAANNVLDALAVARRAQGLPAVSLAWGMWETGMGGRLAQEDVTRLRRGGFTPLAVAEALALLDTALAVNEPLAVPVALRTSALAAGSGQVPFVLRDLVPTAGRRWRVAASGGAAGTGLVERLRGLGPAERDRVLLDTVLTEVAGVLGHGSAGAVDASRAFKELGFDSLTAVDLRNRLNRVTGLQLPATLIFDHPTILSLRDHISAELALSDDGDTAFLMGELDKLGTVLAETAPAADDDTHAAIGDRLQQLLATWSAGATDGGNQDADDGNRVELDNATDDELFALLDDKPWVAD</sequence>
<dbReference type="OrthoDB" id="9778690at2"/>
<comment type="caution">
    <text evidence="10">The sequence shown here is derived from an EMBL/GenBank/DDBJ whole genome shotgun (WGS) entry which is preliminary data.</text>
</comment>
<dbReference type="Gene3D" id="3.40.50.720">
    <property type="entry name" value="NAD(P)-binding Rossmann-like Domain"/>
    <property type="match status" value="1"/>
</dbReference>
<dbReference type="Pfam" id="PF08659">
    <property type="entry name" value="KR"/>
    <property type="match status" value="1"/>
</dbReference>
<dbReference type="Gene3D" id="3.10.129.110">
    <property type="entry name" value="Polyketide synthase dehydratase"/>
    <property type="match status" value="1"/>
</dbReference>
<evidence type="ECO:0000256" key="3">
    <source>
        <dbReference type="ARBA" id="ARBA00022553"/>
    </source>
</evidence>
<evidence type="ECO:0000256" key="2">
    <source>
        <dbReference type="ARBA" id="ARBA00022450"/>
    </source>
</evidence>
<dbReference type="AlphaFoldDB" id="A0A5N8XLQ6"/>
<evidence type="ECO:0000256" key="6">
    <source>
        <dbReference type="ARBA" id="ARBA00023268"/>
    </source>
</evidence>
<dbReference type="SMART" id="SM00823">
    <property type="entry name" value="PKS_PP"/>
    <property type="match status" value="1"/>
</dbReference>
<dbReference type="InterPro" id="IPR016035">
    <property type="entry name" value="Acyl_Trfase/lysoPLipase"/>
</dbReference>
<dbReference type="InterPro" id="IPR020806">
    <property type="entry name" value="PKS_PP-bd"/>
</dbReference>
<dbReference type="InterPro" id="IPR042104">
    <property type="entry name" value="PKS_dehydratase_sf"/>
</dbReference>
<organism evidence="10 11">
    <name type="scientific">Streptomyces spongiae</name>
    <dbReference type="NCBI Taxonomy" id="565072"/>
    <lineage>
        <taxon>Bacteria</taxon>
        <taxon>Bacillati</taxon>
        <taxon>Actinomycetota</taxon>
        <taxon>Actinomycetes</taxon>
        <taxon>Kitasatosporales</taxon>
        <taxon>Streptomycetaceae</taxon>
        <taxon>Streptomyces</taxon>
    </lineage>
</organism>
<dbReference type="InterPro" id="IPR049551">
    <property type="entry name" value="PKS_DH_C"/>
</dbReference>
<dbReference type="Pfam" id="PF22953">
    <property type="entry name" value="SpnB_Rossmann"/>
    <property type="match status" value="1"/>
</dbReference>
<gene>
    <name evidence="10" type="ORF">FNH08_25385</name>
</gene>
<dbReference type="SUPFAM" id="SSF52151">
    <property type="entry name" value="FabD/lysophospholipase-like"/>
    <property type="match status" value="1"/>
</dbReference>
<dbReference type="Gene3D" id="3.40.366.10">
    <property type="entry name" value="Malonyl-Coenzyme A Acyl Carrier Protein, domain 2"/>
    <property type="match status" value="1"/>
</dbReference>
<dbReference type="SUPFAM" id="SSF47336">
    <property type="entry name" value="ACP-like"/>
    <property type="match status" value="1"/>
</dbReference>
<keyword evidence="6" id="KW-0511">Multifunctional enzyme</keyword>
<dbReference type="SMART" id="SM00826">
    <property type="entry name" value="PKS_DH"/>
    <property type="match status" value="1"/>
</dbReference>
<evidence type="ECO:0000259" key="9">
    <source>
        <dbReference type="PROSITE" id="PS52019"/>
    </source>
</evidence>
<dbReference type="GO" id="GO:0031177">
    <property type="term" value="F:phosphopantetheine binding"/>
    <property type="evidence" value="ECO:0007669"/>
    <property type="project" value="InterPro"/>
</dbReference>
<keyword evidence="4" id="KW-0808">Transferase</keyword>
<feature type="active site" description="Proton donor; for dehydratase activity" evidence="7">
    <location>
        <position position="391"/>
    </location>
</feature>
<dbReference type="Proteomes" id="UP000400924">
    <property type="component" value="Unassembled WGS sequence"/>
</dbReference>
<dbReference type="InterPro" id="IPR006162">
    <property type="entry name" value="Ppantetheine_attach_site"/>
</dbReference>
<comment type="pathway">
    <text evidence="1">Antibiotic biosynthesis.</text>
</comment>
<dbReference type="Gene3D" id="3.30.70.3290">
    <property type="match status" value="1"/>
</dbReference>
<dbReference type="EMBL" id="VJZC01000207">
    <property type="protein sequence ID" value="MPY60379.1"/>
    <property type="molecule type" value="Genomic_DNA"/>
</dbReference>
<dbReference type="FunFam" id="1.10.1200.10:FF:000007">
    <property type="entry name" value="Probable polyketide synthase pks17"/>
    <property type="match status" value="1"/>
</dbReference>
<dbReference type="PANTHER" id="PTHR43775">
    <property type="entry name" value="FATTY ACID SYNTHASE"/>
    <property type="match status" value="1"/>
</dbReference>
<keyword evidence="2" id="KW-0596">Phosphopantetheine</keyword>
<feature type="active site" description="Proton acceptor; for dehydratase activity" evidence="7">
    <location>
        <position position="221"/>
    </location>
</feature>
<evidence type="ECO:0000313" key="11">
    <source>
        <dbReference type="Proteomes" id="UP000400924"/>
    </source>
</evidence>
<dbReference type="GO" id="GO:0006633">
    <property type="term" value="P:fatty acid biosynthetic process"/>
    <property type="evidence" value="ECO:0007669"/>
    <property type="project" value="TreeGrafter"/>
</dbReference>
<dbReference type="Pfam" id="PF14765">
    <property type="entry name" value="PS-DH"/>
    <property type="match status" value="1"/>
</dbReference>
<dbReference type="SUPFAM" id="SSF51735">
    <property type="entry name" value="NAD(P)-binding Rossmann-fold domains"/>
    <property type="match status" value="2"/>
</dbReference>
<accession>A0A5N8XLQ6</accession>
<evidence type="ECO:0000313" key="10">
    <source>
        <dbReference type="EMBL" id="MPY60379.1"/>
    </source>
</evidence>
<keyword evidence="11" id="KW-1185">Reference proteome</keyword>
<dbReference type="InterPro" id="IPR057326">
    <property type="entry name" value="KR_dom"/>
</dbReference>
<dbReference type="InterPro" id="IPR049900">
    <property type="entry name" value="PKS_mFAS_DH"/>
</dbReference>
<feature type="region of interest" description="N-terminal hotdog fold" evidence="7">
    <location>
        <begin position="189"/>
        <end position="316"/>
    </location>
</feature>
<dbReference type="InterPro" id="IPR036736">
    <property type="entry name" value="ACP-like_sf"/>
</dbReference>
<dbReference type="InterPro" id="IPR050091">
    <property type="entry name" value="PKS_NRPS_Biosynth_Enz"/>
</dbReference>
<feature type="domain" description="Carrier" evidence="8">
    <location>
        <begin position="948"/>
        <end position="1026"/>
    </location>
</feature>
<dbReference type="CDD" id="cd08956">
    <property type="entry name" value="KR_3_FAS_SDR_x"/>
    <property type="match status" value="1"/>
</dbReference>
<dbReference type="InterPro" id="IPR014043">
    <property type="entry name" value="Acyl_transferase_dom"/>
</dbReference>
<dbReference type="InterPro" id="IPR009081">
    <property type="entry name" value="PP-bd_ACP"/>
</dbReference>
<dbReference type="InterPro" id="IPR001227">
    <property type="entry name" value="Ac_transferase_dom_sf"/>
</dbReference>
<evidence type="ECO:0000256" key="4">
    <source>
        <dbReference type="ARBA" id="ARBA00022679"/>
    </source>
</evidence>
<dbReference type="PROSITE" id="PS52019">
    <property type="entry name" value="PKS_MFAS_DH"/>
    <property type="match status" value="1"/>
</dbReference>
<dbReference type="PROSITE" id="PS00012">
    <property type="entry name" value="PHOSPHOPANTETHEINE"/>
    <property type="match status" value="1"/>
</dbReference>
<feature type="domain" description="PKS/mFAS DH" evidence="9">
    <location>
        <begin position="189"/>
        <end position="467"/>
    </location>
</feature>
<dbReference type="PANTHER" id="PTHR43775:SF51">
    <property type="entry name" value="INACTIVE PHENOLPHTHIOCEROL SYNTHESIS POLYKETIDE SYNTHASE TYPE I PKS1-RELATED"/>
    <property type="match status" value="1"/>
</dbReference>
<name>A0A5N8XLQ6_9ACTN</name>
<evidence type="ECO:0000256" key="5">
    <source>
        <dbReference type="ARBA" id="ARBA00023194"/>
    </source>
</evidence>
<dbReference type="InterPro" id="IPR020807">
    <property type="entry name" value="PKS_DH"/>
</dbReference>
<dbReference type="InterPro" id="IPR036291">
    <property type="entry name" value="NAD(P)-bd_dom_sf"/>
</dbReference>
<dbReference type="InterPro" id="IPR049552">
    <property type="entry name" value="PKS_DH_N"/>
</dbReference>
<dbReference type="RefSeq" id="WP_152773863.1">
    <property type="nucleotide sequence ID" value="NZ_VJZC01000207.1"/>
</dbReference>
<dbReference type="SMART" id="SM00822">
    <property type="entry name" value="PKS_KR"/>
    <property type="match status" value="1"/>
</dbReference>
<dbReference type="Pfam" id="PF21089">
    <property type="entry name" value="PKS_DH_N"/>
    <property type="match status" value="1"/>
</dbReference>
<feature type="region of interest" description="C-terminal hotdog fold" evidence="7">
    <location>
        <begin position="330"/>
        <end position="467"/>
    </location>
</feature>
<evidence type="ECO:0000256" key="1">
    <source>
        <dbReference type="ARBA" id="ARBA00004792"/>
    </source>
</evidence>
<evidence type="ECO:0000259" key="8">
    <source>
        <dbReference type="PROSITE" id="PS50075"/>
    </source>
</evidence>
<dbReference type="InterPro" id="IPR055123">
    <property type="entry name" value="SpnB-like_Rossmann"/>
</dbReference>
<protein>
    <submittedName>
        <fullName evidence="10">SDR family NAD(P)-dependent oxidoreductase</fullName>
    </submittedName>
</protein>
<dbReference type="PROSITE" id="PS50075">
    <property type="entry name" value="CARRIER"/>
    <property type="match status" value="1"/>
</dbReference>
<dbReference type="SMART" id="SM01294">
    <property type="entry name" value="PKS_PP_betabranch"/>
    <property type="match status" value="1"/>
</dbReference>
<dbReference type="SMART" id="SM00827">
    <property type="entry name" value="PKS_AT"/>
    <property type="match status" value="1"/>
</dbReference>
<keyword evidence="3" id="KW-0597">Phosphoprotein</keyword>
<evidence type="ECO:0000256" key="7">
    <source>
        <dbReference type="PROSITE-ProRule" id="PRU01363"/>
    </source>
</evidence>
<keyword evidence="5" id="KW-0045">Antibiotic biosynthesis</keyword>
<proteinExistence type="predicted"/>